<dbReference type="GO" id="GO:0003723">
    <property type="term" value="F:RNA binding"/>
    <property type="evidence" value="ECO:0007669"/>
    <property type="project" value="InterPro"/>
</dbReference>
<dbReference type="Pfam" id="PF09157">
    <property type="entry name" value="TruB-C_2"/>
    <property type="match status" value="1"/>
</dbReference>
<evidence type="ECO:0000259" key="7">
    <source>
        <dbReference type="Pfam" id="PF09157"/>
    </source>
</evidence>
<dbReference type="AlphaFoldDB" id="A0A4Z0WH64"/>
<dbReference type="SUPFAM" id="SSF55120">
    <property type="entry name" value="Pseudouridine synthase"/>
    <property type="match status" value="1"/>
</dbReference>
<keyword evidence="3 5" id="KW-0819">tRNA processing</keyword>
<dbReference type="Gene3D" id="3.30.2350.10">
    <property type="entry name" value="Pseudouridine synthase"/>
    <property type="match status" value="1"/>
</dbReference>
<name>A0A4Z0WH64_9GAMM</name>
<evidence type="ECO:0000256" key="3">
    <source>
        <dbReference type="ARBA" id="ARBA00022694"/>
    </source>
</evidence>
<organism evidence="9 10">
    <name type="scientific">Natronospirillum operosum</name>
    <dbReference type="NCBI Taxonomy" id="2759953"/>
    <lineage>
        <taxon>Bacteria</taxon>
        <taxon>Pseudomonadati</taxon>
        <taxon>Pseudomonadota</taxon>
        <taxon>Gammaproteobacteria</taxon>
        <taxon>Oceanospirillales</taxon>
        <taxon>Natronospirillaceae</taxon>
        <taxon>Natronospirillum</taxon>
    </lineage>
</organism>
<feature type="active site" description="Nucleophile" evidence="5">
    <location>
        <position position="45"/>
    </location>
</feature>
<keyword evidence="4 5" id="KW-0413">Isomerase</keyword>
<evidence type="ECO:0000256" key="5">
    <source>
        <dbReference type="HAMAP-Rule" id="MF_01080"/>
    </source>
</evidence>
<dbReference type="InterPro" id="IPR015947">
    <property type="entry name" value="PUA-like_sf"/>
</dbReference>
<feature type="domain" description="tRNA pseudouridylate synthase B C-terminal" evidence="8">
    <location>
        <begin position="180"/>
        <end position="237"/>
    </location>
</feature>
<dbReference type="EMBL" id="SRMF01000002">
    <property type="protein sequence ID" value="TGG94118.1"/>
    <property type="molecule type" value="Genomic_DNA"/>
</dbReference>
<dbReference type="PANTHER" id="PTHR13767:SF2">
    <property type="entry name" value="PSEUDOURIDYLATE SYNTHASE TRUB1"/>
    <property type="match status" value="1"/>
</dbReference>
<evidence type="ECO:0000256" key="2">
    <source>
        <dbReference type="ARBA" id="ARBA00005642"/>
    </source>
</evidence>
<evidence type="ECO:0000313" key="10">
    <source>
        <dbReference type="Proteomes" id="UP000297475"/>
    </source>
</evidence>
<evidence type="ECO:0000313" key="9">
    <source>
        <dbReference type="EMBL" id="TGG94118.1"/>
    </source>
</evidence>
<dbReference type="GO" id="GO:0031119">
    <property type="term" value="P:tRNA pseudouridine synthesis"/>
    <property type="evidence" value="ECO:0007669"/>
    <property type="project" value="UniProtKB-UniRule"/>
</dbReference>
<evidence type="ECO:0000259" key="6">
    <source>
        <dbReference type="Pfam" id="PF01509"/>
    </source>
</evidence>
<protein>
    <recommendedName>
        <fullName evidence="5">tRNA pseudouridine synthase B</fullName>
        <ecNumber evidence="5">5.4.99.25</ecNumber>
    </recommendedName>
    <alternativeName>
        <fullName evidence="5">tRNA pseudouridine(55) synthase</fullName>
        <shortName evidence="5">Psi55 synthase</shortName>
    </alternativeName>
    <alternativeName>
        <fullName evidence="5">tRNA pseudouridylate synthase</fullName>
    </alternativeName>
    <alternativeName>
        <fullName evidence="5">tRNA-uridine isomerase</fullName>
    </alternativeName>
</protein>
<gene>
    <name evidence="5 9" type="primary">truB</name>
    <name evidence="9" type="ORF">E4656_08050</name>
</gene>
<dbReference type="InterPro" id="IPR014780">
    <property type="entry name" value="tRNA_psdUridine_synth_TruB"/>
</dbReference>
<dbReference type="GO" id="GO:0160148">
    <property type="term" value="F:tRNA pseudouridine(55) synthase activity"/>
    <property type="evidence" value="ECO:0007669"/>
    <property type="project" value="UniProtKB-EC"/>
</dbReference>
<accession>A0A4Z0WH64</accession>
<feature type="domain" description="tRNA pseudouridine synthase II TruB subfamily 1 C-terminal" evidence="7">
    <location>
        <begin position="241"/>
        <end position="294"/>
    </location>
</feature>
<comment type="catalytic activity">
    <reaction evidence="1 5">
        <text>uridine(55) in tRNA = pseudouridine(55) in tRNA</text>
        <dbReference type="Rhea" id="RHEA:42532"/>
        <dbReference type="Rhea" id="RHEA-COMP:10101"/>
        <dbReference type="Rhea" id="RHEA-COMP:10102"/>
        <dbReference type="ChEBI" id="CHEBI:65314"/>
        <dbReference type="ChEBI" id="CHEBI:65315"/>
        <dbReference type="EC" id="5.4.99.25"/>
    </reaction>
</comment>
<proteinExistence type="inferred from homology"/>
<dbReference type="EC" id="5.4.99.25" evidence="5"/>
<dbReference type="InterPro" id="IPR020103">
    <property type="entry name" value="PsdUridine_synth_cat_dom_sf"/>
</dbReference>
<keyword evidence="10" id="KW-1185">Reference proteome</keyword>
<evidence type="ECO:0000259" key="8">
    <source>
        <dbReference type="Pfam" id="PF16198"/>
    </source>
</evidence>
<dbReference type="PANTHER" id="PTHR13767">
    <property type="entry name" value="TRNA-PSEUDOURIDINE SYNTHASE"/>
    <property type="match status" value="1"/>
</dbReference>
<dbReference type="CDD" id="cd02573">
    <property type="entry name" value="PseudoU_synth_EcTruB"/>
    <property type="match status" value="1"/>
</dbReference>
<comment type="similarity">
    <text evidence="2 5">Belongs to the pseudouridine synthase TruB family. Type 1 subfamily.</text>
</comment>
<dbReference type="OrthoDB" id="9802309at2"/>
<dbReference type="SUPFAM" id="SSF88697">
    <property type="entry name" value="PUA domain-like"/>
    <property type="match status" value="1"/>
</dbReference>
<dbReference type="RefSeq" id="WP_135482686.1">
    <property type="nucleotide sequence ID" value="NZ_SRMF01000002.1"/>
</dbReference>
<dbReference type="Pfam" id="PF16198">
    <property type="entry name" value="TruB_C_2"/>
    <property type="match status" value="1"/>
</dbReference>
<dbReference type="InterPro" id="IPR015240">
    <property type="entry name" value="tRNA_sdUridine_synth_fam1_C"/>
</dbReference>
<evidence type="ECO:0000256" key="1">
    <source>
        <dbReference type="ARBA" id="ARBA00000385"/>
    </source>
</evidence>
<evidence type="ECO:0000256" key="4">
    <source>
        <dbReference type="ARBA" id="ARBA00023235"/>
    </source>
</evidence>
<dbReference type="Gene3D" id="2.30.130.10">
    <property type="entry name" value="PUA domain"/>
    <property type="match status" value="1"/>
</dbReference>
<dbReference type="GO" id="GO:1990481">
    <property type="term" value="P:mRNA pseudouridine synthesis"/>
    <property type="evidence" value="ECO:0007669"/>
    <property type="project" value="TreeGrafter"/>
</dbReference>
<sequence>MTRKKIDLHGVLLVDKPAGMTSNRVLQQLKHHLGARKAGHTGALDPLATGVLPICFGEATKFSQFLLDADKAYETRAALGARTDTADADGVVTAEASIPALTDEQIGAVLAEQFSGQIEQVPPQYSALKHEGQPLYKLAREGKPVPVKRRTVTLHESRLLARGEDWLDLYLHCSKGTYVRSFVEDLAQALGTLAHVSRLRRVRHGRFGIAETTPLEELLATPADTLQTRLLPLDTCVAELPQCLLDAEQYRRVRHGNPVAVTGSAGLVRIRYGDHFLGLGEISAEGTLKSRRLVNTDLLE</sequence>
<dbReference type="InterPro" id="IPR002501">
    <property type="entry name" value="PsdUridine_synth_N"/>
</dbReference>
<dbReference type="Pfam" id="PF01509">
    <property type="entry name" value="TruB_N"/>
    <property type="match status" value="1"/>
</dbReference>
<dbReference type="InterPro" id="IPR036974">
    <property type="entry name" value="PUA_sf"/>
</dbReference>
<dbReference type="HAMAP" id="MF_01080">
    <property type="entry name" value="TruB_bact"/>
    <property type="match status" value="1"/>
</dbReference>
<feature type="domain" description="Pseudouridine synthase II N-terminal" evidence="6">
    <location>
        <begin position="30"/>
        <end position="179"/>
    </location>
</feature>
<dbReference type="Proteomes" id="UP000297475">
    <property type="component" value="Unassembled WGS sequence"/>
</dbReference>
<dbReference type="CDD" id="cd21152">
    <property type="entry name" value="PUA_TruB_bacterial"/>
    <property type="match status" value="1"/>
</dbReference>
<dbReference type="NCBIfam" id="TIGR00431">
    <property type="entry name" value="TruB"/>
    <property type="match status" value="1"/>
</dbReference>
<dbReference type="InterPro" id="IPR032819">
    <property type="entry name" value="TruB_C"/>
</dbReference>
<reference evidence="9 10" key="1">
    <citation type="submission" date="2019-04" db="EMBL/GenBank/DDBJ databases">
        <title>Natronospirillum operosus gen. nov., sp. nov., a haloalkaliphilic satellite isolated from decaying biomass of laboratory culture of cyanobacterium Geitlerinema sp. and proposal of Natronospirillaceae fam. nov. and Saccharospirillaceae fam. nov.</title>
        <authorList>
            <person name="Kevbrin V."/>
            <person name="Boltyanskaya Y."/>
            <person name="Koziaeva V."/>
            <person name="Grouzdev D.S."/>
            <person name="Park M."/>
            <person name="Cho J."/>
        </authorList>
    </citation>
    <scope>NUCLEOTIDE SEQUENCE [LARGE SCALE GENOMIC DNA]</scope>
    <source>
        <strain evidence="9 10">G-116</strain>
    </source>
</reference>
<comment type="caution">
    <text evidence="9">The sequence shown here is derived from an EMBL/GenBank/DDBJ whole genome shotgun (WGS) entry which is preliminary data.</text>
</comment>
<comment type="function">
    <text evidence="5">Responsible for synthesis of pseudouridine from uracil-55 in the psi GC loop of transfer RNAs.</text>
</comment>